<evidence type="ECO:0000256" key="2">
    <source>
        <dbReference type="ARBA" id="ARBA00022723"/>
    </source>
</evidence>
<dbReference type="SMART" id="SM00829">
    <property type="entry name" value="PKS_ER"/>
    <property type="match status" value="1"/>
</dbReference>
<reference evidence="9" key="2">
    <citation type="journal article" date="2024" name="Nature">
        <title>Anoxygenic phototroph of the Chloroflexota uses a type I reaction centre.</title>
        <authorList>
            <person name="Tsuji J.M."/>
            <person name="Shaw N.A."/>
            <person name="Nagashima S."/>
            <person name="Venkiteswaran J.J."/>
            <person name="Schiff S.L."/>
            <person name="Watanabe T."/>
            <person name="Fukui M."/>
            <person name="Hanada S."/>
            <person name="Tank M."/>
            <person name="Neufeld J.D."/>
        </authorList>
    </citation>
    <scope>NUCLEOTIDE SEQUENCE</scope>
    <source>
        <strain evidence="9">L227-S17</strain>
    </source>
</reference>
<dbReference type="Pfam" id="PF08240">
    <property type="entry name" value="ADH_N"/>
    <property type="match status" value="1"/>
</dbReference>
<keyword evidence="3 6" id="KW-0862">Zinc</keyword>
<dbReference type="EMBL" id="JACATZ010000003">
    <property type="protein sequence ID" value="NWJ47657.1"/>
    <property type="molecule type" value="Genomic_DNA"/>
</dbReference>
<comment type="cofactor">
    <cofactor evidence="1 6">
        <name>Zn(2+)</name>
        <dbReference type="ChEBI" id="CHEBI:29105"/>
    </cofactor>
</comment>
<dbReference type="RefSeq" id="WP_341471444.1">
    <property type="nucleotide sequence ID" value="NZ_CP128400.1"/>
</dbReference>
<dbReference type="CDD" id="cd08281">
    <property type="entry name" value="liver_ADH_like1"/>
    <property type="match status" value="1"/>
</dbReference>
<dbReference type="InterPro" id="IPR013154">
    <property type="entry name" value="ADH-like_N"/>
</dbReference>
<gene>
    <name evidence="8" type="ORF">HXX08_17525</name>
    <name evidence="9" type="ORF">OZ401_003187</name>
</gene>
<dbReference type="SUPFAM" id="SSF50129">
    <property type="entry name" value="GroES-like"/>
    <property type="match status" value="2"/>
</dbReference>
<dbReference type="GO" id="GO:0051903">
    <property type="term" value="F:S-(hydroxymethyl)glutathione dehydrogenase [NAD(P)+] activity"/>
    <property type="evidence" value="ECO:0007669"/>
    <property type="project" value="TreeGrafter"/>
</dbReference>
<dbReference type="PANTHER" id="PTHR43880:SF12">
    <property type="entry name" value="ALCOHOL DEHYDROGENASE CLASS-3"/>
    <property type="match status" value="1"/>
</dbReference>
<dbReference type="Proteomes" id="UP000521676">
    <property type="component" value="Unassembled WGS sequence"/>
</dbReference>
<dbReference type="InterPro" id="IPR013149">
    <property type="entry name" value="ADH-like_C"/>
</dbReference>
<evidence type="ECO:0000313" key="9">
    <source>
        <dbReference type="EMBL" id="WJW69563.1"/>
    </source>
</evidence>
<dbReference type="Gene3D" id="3.90.180.10">
    <property type="entry name" value="Medium-chain alcohol dehydrogenases, catalytic domain"/>
    <property type="match status" value="1"/>
</dbReference>
<dbReference type="InterPro" id="IPR020843">
    <property type="entry name" value="ER"/>
</dbReference>
<keyword evidence="5" id="KW-0520">NAD</keyword>
<evidence type="ECO:0000256" key="5">
    <source>
        <dbReference type="ARBA" id="ARBA00023027"/>
    </source>
</evidence>
<dbReference type="InterPro" id="IPR036291">
    <property type="entry name" value="NAD(P)-bd_dom_sf"/>
</dbReference>
<dbReference type="Pfam" id="PF00107">
    <property type="entry name" value="ADH_zinc_N"/>
    <property type="match status" value="1"/>
</dbReference>
<dbReference type="EMBL" id="CP128400">
    <property type="protein sequence ID" value="WJW69563.1"/>
    <property type="molecule type" value="Genomic_DNA"/>
</dbReference>
<dbReference type="InterPro" id="IPR011032">
    <property type="entry name" value="GroES-like_sf"/>
</dbReference>
<dbReference type="InterPro" id="IPR002328">
    <property type="entry name" value="ADH_Zn_CS"/>
</dbReference>
<evidence type="ECO:0000256" key="1">
    <source>
        <dbReference type="ARBA" id="ARBA00001947"/>
    </source>
</evidence>
<evidence type="ECO:0000256" key="4">
    <source>
        <dbReference type="ARBA" id="ARBA00023002"/>
    </source>
</evidence>
<dbReference type="GO" id="GO:0005829">
    <property type="term" value="C:cytosol"/>
    <property type="evidence" value="ECO:0007669"/>
    <property type="project" value="TreeGrafter"/>
</dbReference>
<dbReference type="AlphaFoldDB" id="A0A8T7M6A3"/>
<keyword evidence="2 6" id="KW-0479">Metal-binding</keyword>
<dbReference type="GO" id="GO:0046294">
    <property type="term" value="P:formaldehyde catabolic process"/>
    <property type="evidence" value="ECO:0007669"/>
    <property type="project" value="TreeGrafter"/>
</dbReference>
<keyword evidence="11" id="KW-1185">Reference proteome</keyword>
<keyword evidence="4" id="KW-0560">Oxidoreductase</keyword>
<dbReference type="Proteomes" id="UP001431572">
    <property type="component" value="Chromosome 2"/>
</dbReference>
<dbReference type="FunFam" id="3.40.50.720:FF:000003">
    <property type="entry name" value="S-(hydroxymethyl)glutathione dehydrogenase"/>
    <property type="match status" value="1"/>
</dbReference>
<comment type="similarity">
    <text evidence="6">Belongs to the zinc-containing alcohol dehydrogenase family.</text>
</comment>
<organism evidence="8 10">
    <name type="scientific">Candidatus Chlorohelix allophototropha</name>
    <dbReference type="NCBI Taxonomy" id="3003348"/>
    <lineage>
        <taxon>Bacteria</taxon>
        <taxon>Bacillati</taxon>
        <taxon>Chloroflexota</taxon>
        <taxon>Chloroflexia</taxon>
        <taxon>Candidatus Chloroheliales</taxon>
        <taxon>Candidatus Chloroheliaceae</taxon>
        <taxon>Candidatus Chlorohelix</taxon>
    </lineage>
</organism>
<protein>
    <submittedName>
        <fullName evidence="8">Zinc-binding dehydrogenase</fullName>
    </submittedName>
    <submittedName>
        <fullName evidence="9">Zinc-dependent alcohol dehydrogenase family protein</fullName>
    </submittedName>
</protein>
<dbReference type="GO" id="GO:0008270">
    <property type="term" value="F:zinc ion binding"/>
    <property type="evidence" value="ECO:0007669"/>
    <property type="project" value="InterPro"/>
</dbReference>
<evidence type="ECO:0000256" key="6">
    <source>
        <dbReference type="RuleBase" id="RU361277"/>
    </source>
</evidence>
<evidence type="ECO:0000313" key="10">
    <source>
        <dbReference type="Proteomes" id="UP000521676"/>
    </source>
</evidence>
<evidence type="ECO:0000313" key="11">
    <source>
        <dbReference type="Proteomes" id="UP001431572"/>
    </source>
</evidence>
<dbReference type="PROSITE" id="PS00059">
    <property type="entry name" value="ADH_ZINC"/>
    <property type="match status" value="1"/>
</dbReference>
<name>A0A8T7M6A3_9CHLR</name>
<accession>A0A8T7M6A3</accession>
<dbReference type="PANTHER" id="PTHR43880">
    <property type="entry name" value="ALCOHOL DEHYDROGENASE"/>
    <property type="match status" value="1"/>
</dbReference>
<evidence type="ECO:0000259" key="7">
    <source>
        <dbReference type="SMART" id="SM00829"/>
    </source>
</evidence>
<reference evidence="8 10" key="1">
    <citation type="submission" date="2020-06" db="EMBL/GenBank/DDBJ databases">
        <title>Anoxygenic phototrophic Chloroflexota member uses a Type I reaction center.</title>
        <authorList>
            <person name="Tsuji J.M."/>
            <person name="Shaw N.A."/>
            <person name="Nagashima S."/>
            <person name="Venkiteswaran J."/>
            <person name="Schiff S.L."/>
            <person name="Hanada S."/>
            <person name="Tank M."/>
            <person name="Neufeld J.D."/>
        </authorList>
    </citation>
    <scope>NUCLEOTIDE SEQUENCE [LARGE SCALE GENOMIC DNA]</scope>
    <source>
        <strain evidence="8">L227-S17</strain>
    </source>
</reference>
<feature type="domain" description="Enoyl reductase (ER)" evidence="7">
    <location>
        <begin position="20"/>
        <end position="388"/>
    </location>
</feature>
<sequence length="389" mass="41108">MKTRAAVLYDTSKPRPYEESLPLVIEEIEIDPPGAGEVLVEMAGAGLCHSDLSVINGSIMRPNLRKYGGETIREPLPVVMGHEASGIVREVGAGVTDFKPDDHVVFSFVPMCGRCEFCIAGKPALCKVGGKSNLSGTLINGSVRFRHTTNGKPVLHYLGVAGFSQYTVAAQESLVKITNEIELDKAALFGCAIVTGVGAVINTAKLVPGSSAAIFGLGGVGLSAVMGAKLAGANPIIAIDPVISKFELARQLGADYTLSPEDSDPIKAIRELTGGGADYAFAAVGSAKVLAQAYDSTKRGGTTISIGMPHSEQQLIIPAYTLTYQEKILQGSFMGSAIPSRDIPRLIDLYMKGKLPVDLLLSEHIILDNINAGFDKLAQGTTVRQMVFF</sequence>
<evidence type="ECO:0000313" key="8">
    <source>
        <dbReference type="EMBL" id="NWJ47657.1"/>
    </source>
</evidence>
<dbReference type="Gene3D" id="3.40.50.720">
    <property type="entry name" value="NAD(P)-binding Rossmann-like Domain"/>
    <property type="match status" value="1"/>
</dbReference>
<proteinExistence type="inferred from homology"/>
<evidence type="ECO:0000256" key="3">
    <source>
        <dbReference type="ARBA" id="ARBA00022833"/>
    </source>
</evidence>
<dbReference type="SUPFAM" id="SSF51735">
    <property type="entry name" value="NAD(P)-binding Rossmann-fold domains"/>
    <property type="match status" value="1"/>
</dbReference>